<dbReference type="RefSeq" id="XP_021836188.2">
    <property type="nucleotide sequence ID" value="XM_021980496.2"/>
</dbReference>
<reference evidence="8" key="2">
    <citation type="submission" date="2025-08" db="UniProtKB">
        <authorList>
            <consortium name="RefSeq"/>
        </authorList>
    </citation>
    <scope>IDENTIFICATION</scope>
    <source>
        <tissue evidence="8">Leaf</tissue>
    </source>
</reference>
<evidence type="ECO:0008006" key="9">
    <source>
        <dbReference type="Google" id="ProtNLM"/>
    </source>
</evidence>
<evidence type="ECO:0000259" key="5">
    <source>
        <dbReference type="Pfam" id="PF02892"/>
    </source>
</evidence>
<proteinExistence type="predicted"/>
<protein>
    <recommendedName>
        <fullName evidence="9">BED-type domain-containing protein</fullName>
    </recommendedName>
</protein>
<dbReference type="Pfam" id="PF04937">
    <property type="entry name" value="DUF659"/>
    <property type="match status" value="1"/>
</dbReference>
<organism evidence="7 8">
    <name type="scientific">Spinacia oleracea</name>
    <name type="common">Spinach</name>
    <dbReference type="NCBI Taxonomy" id="3562"/>
    <lineage>
        <taxon>Eukaryota</taxon>
        <taxon>Viridiplantae</taxon>
        <taxon>Streptophyta</taxon>
        <taxon>Embryophyta</taxon>
        <taxon>Tracheophyta</taxon>
        <taxon>Spermatophyta</taxon>
        <taxon>Magnoliopsida</taxon>
        <taxon>eudicotyledons</taxon>
        <taxon>Gunneridae</taxon>
        <taxon>Pentapetalae</taxon>
        <taxon>Caryophyllales</taxon>
        <taxon>Chenopodiaceae</taxon>
        <taxon>Chenopodioideae</taxon>
        <taxon>Anserineae</taxon>
        <taxon>Spinacia</taxon>
    </lineage>
</organism>
<evidence type="ECO:0000256" key="1">
    <source>
        <dbReference type="ARBA" id="ARBA00022723"/>
    </source>
</evidence>
<accession>A0A9R0HSI7</accession>
<dbReference type="InterPro" id="IPR003656">
    <property type="entry name" value="Znf_BED"/>
</dbReference>
<dbReference type="PANTHER" id="PTHR32166">
    <property type="entry name" value="OSJNBA0013A04.12 PROTEIN"/>
    <property type="match status" value="1"/>
</dbReference>
<reference evidence="7" key="1">
    <citation type="journal article" date="2021" name="Nat. Commun.">
        <title>Genomic analyses provide insights into spinach domestication and the genetic basis of agronomic traits.</title>
        <authorList>
            <person name="Cai X."/>
            <person name="Sun X."/>
            <person name="Xu C."/>
            <person name="Sun H."/>
            <person name="Wang X."/>
            <person name="Ge C."/>
            <person name="Zhang Z."/>
            <person name="Wang Q."/>
            <person name="Fei Z."/>
            <person name="Jiao C."/>
            <person name="Wang Q."/>
        </authorList>
    </citation>
    <scope>NUCLEOTIDE SEQUENCE [LARGE SCALE GENOMIC DNA]</scope>
    <source>
        <strain evidence="7">cv. Varoflay</strain>
    </source>
</reference>
<dbReference type="Proteomes" id="UP000813463">
    <property type="component" value="Chromosome 4"/>
</dbReference>
<keyword evidence="2" id="KW-0863">Zinc-finger</keyword>
<feature type="region of interest" description="Disordered" evidence="4">
    <location>
        <begin position="101"/>
        <end position="142"/>
    </location>
</feature>
<evidence type="ECO:0000313" key="8">
    <source>
        <dbReference type="RefSeq" id="XP_021836188.2"/>
    </source>
</evidence>
<dbReference type="KEGG" id="soe:110775898"/>
<keyword evidence="1" id="KW-0479">Metal-binding</keyword>
<feature type="domain" description="BED-type" evidence="5">
    <location>
        <begin position="19"/>
        <end position="55"/>
    </location>
</feature>
<dbReference type="AlphaFoldDB" id="A0A9R0HSI7"/>
<sequence length="323" mass="36071">MEGSNTGTPSTGSSGAYEPAKKYGKPDPNNKNNWTCIFCGKVTKGGVYRLKQHLVGGFRNALKCPSCPEHVREKVKDFMIKKAQDKANSQMMPNIPQFDHGVDDDGEREEEDCEIVGSSGKRSRKTSNLPKKPRHKGPLDMFITSTPKDILQGRKERNGIFGVCDKELREKTCRHIARWFYDAGIAFNAVNYESFGVMIEAIGQYGPGLKPPSMYELRVHLLNKEVEDTNKQMEEHKKELATKGSSILSDGWRDSVAQKDIVNFLVNSPRGSIFIKSMDVSEVVKDATLLFQMLDDMVEEVGEANVIQVVTDNASNYVKAGKK</sequence>
<evidence type="ECO:0000256" key="3">
    <source>
        <dbReference type="ARBA" id="ARBA00022833"/>
    </source>
</evidence>
<feature type="compositionally biased region" description="Low complexity" evidence="4">
    <location>
        <begin position="1"/>
        <end position="15"/>
    </location>
</feature>
<dbReference type="InterPro" id="IPR012337">
    <property type="entry name" value="RNaseH-like_sf"/>
</dbReference>
<dbReference type="GeneID" id="110775898"/>
<feature type="domain" description="DUF659" evidence="6">
    <location>
        <begin position="212"/>
        <end position="322"/>
    </location>
</feature>
<dbReference type="SUPFAM" id="SSF53098">
    <property type="entry name" value="Ribonuclease H-like"/>
    <property type="match status" value="1"/>
</dbReference>
<dbReference type="PANTHER" id="PTHR32166:SF122">
    <property type="entry name" value="OS09G0499600 PROTEIN"/>
    <property type="match status" value="1"/>
</dbReference>
<gene>
    <name evidence="8" type="primary">LOC110775898</name>
</gene>
<feature type="compositionally biased region" description="Basic residues" evidence="4">
    <location>
        <begin position="121"/>
        <end position="136"/>
    </location>
</feature>
<dbReference type="InterPro" id="IPR007021">
    <property type="entry name" value="DUF659"/>
</dbReference>
<dbReference type="Pfam" id="PF02892">
    <property type="entry name" value="zf-BED"/>
    <property type="match status" value="1"/>
</dbReference>
<evidence type="ECO:0000256" key="4">
    <source>
        <dbReference type="SAM" id="MobiDB-lite"/>
    </source>
</evidence>
<feature type="region of interest" description="Disordered" evidence="4">
    <location>
        <begin position="1"/>
        <end position="25"/>
    </location>
</feature>
<keyword evidence="3" id="KW-0862">Zinc</keyword>
<evidence type="ECO:0000256" key="2">
    <source>
        <dbReference type="ARBA" id="ARBA00022771"/>
    </source>
</evidence>
<evidence type="ECO:0000313" key="7">
    <source>
        <dbReference type="Proteomes" id="UP000813463"/>
    </source>
</evidence>
<keyword evidence="7" id="KW-1185">Reference proteome</keyword>
<name>A0A9R0HSI7_SPIOL</name>
<feature type="compositionally biased region" description="Acidic residues" evidence="4">
    <location>
        <begin position="102"/>
        <end position="114"/>
    </location>
</feature>
<evidence type="ECO:0000259" key="6">
    <source>
        <dbReference type="Pfam" id="PF04937"/>
    </source>
</evidence>